<dbReference type="InterPro" id="IPR006616">
    <property type="entry name" value="DM9_repeat"/>
</dbReference>
<dbReference type="Proteomes" id="UP000807342">
    <property type="component" value="Unassembled WGS sequence"/>
</dbReference>
<dbReference type="EMBL" id="MU151107">
    <property type="protein sequence ID" value="KAF9450356.1"/>
    <property type="molecule type" value="Genomic_DNA"/>
</dbReference>
<dbReference type="OrthoDB" id="2142040at2759"/>
<feature type="region of interest" description="Disordered" evidence="1">
    <location>
        <begin position="1"/>
        <end position="36"/>
    </location>
</feature>
<reference evidence="2" key="1">
    <citation type="submission" date="2020-11" db="EMBL/GenBank/DDBJ databases">
        <authorList>
            <consortium name="DOE Joint Genome Institute"/>
            <person name="Ahrendt S."/>
            <person name="Riley R."/>
            <person name="Andreopoulos W."/>
            <person name="Labutti K."/>
            <person name="Pangilinan J."/>
            <person name="Ruiz-Duenas F.J."/>
            <person name="Barrasa J.M."/>
            <person name="Sanchez-Garcia M."/>
            <person name="Camarero S."/>
            <person name="Miyauchi S."/>
            <person name="Serrano A."/>
            <person name="Linde D."/>
            <person name="Babiker R."/>
            <person name="Drula E."/>
            <person name="Ayuso-Fernandez I."/>
            <person name="Pacheco R."/>
            <person name="Padilla G."/>
            <person name="Ferreira P."/>
            <person name="Barriuso J."/>
            <person name="Kellner H."/>
            <person name="Castanera R."/>
            <person name="Alfaro M."/>
            <person name="Ramirez L."/>
            <person name="Pisabarro A.G."/>
            <person name="Kuo A."/>
            <person name="Tritt A."/>
            <person name="Lipzen A."/>
            <person name="He G."/>
            <person name="Yan M."/>
            <person name="Ng V."/>
            <person name="Cullen D."/>
            <person name="Martin F."/>
            <person name="Rosso M.-N."/>
            <person name="Henrissat B."/>
            <person name="Hibbett D."/>
            <person name="Martinez A.T."/>
            <person name="Grigoriev I.V."/>
        </authorList>
    </citation>
    <scope>NUCLEOTIDE SEQUENCE</scope>
    <source>
        <strain evidence="2">MF-IS2</strain>
    </source>
</reference>
<proteinExistence type="predicted"/>
<dbReference type="Pfam" id="PF11901">
    <property type="entry name" value="DM9"/>
    <property type="match status" value="1"/>
</dbReference>
<accession>A0A9P5XIF4</accession>
<sequence length="166" mass="17614">PHFPSGSSAASNPAPPSGYRVPLRTDSAFPAPDQTGPPVVYDADGVSPIFIGSALFETSVHPCKIGFHLQPPVSVAYGGGEYSHHGRYDLLPFVSDQMEWVHTSYGQIPPGRRPIEGGYEENGGKLYHALANVNGVNVPGKTGDHLGGANVAFGGQELVFQEYQIL</sequence>
<evidence type="ECO:0000313" key="3">
    <source>
        <dbReference type="Proteomes" id="UP000807342"/>
    </source>
</evidence>
<feature type="compositionally biased region" description="Low complexity" evidence="1">
    <location>
        <begin position="1"/>
        <end position="12"/>
    </location>
</feature>
<evidence type="ECO:0000313" key="2">
    <source>
        <dbReference type="EMBL" id="KAF9450356.1"/>
    </source>
</evidence>
<protein>
    <recommendedName>
        <fullName evidence="4">DUF3421 domain-containing protein</fullName>
    </recommendedName>
</protein>
<dbReference type="SMART" id="SM00696">
    <property type="entry name" value="DM9"/>
    <property type="match status" value="1"/>
</dbReference>
<feature type="non-terminal residue" evidence="2">
    <location>
        <position position="1"/>
    </location>
</feature>
<dbReference type="PANTHER" id="PTHR31649:SF1">
    <property type="entry name" value="FARNESOIC ACID O-METHYL TRANSFERASE DOMAIN-CONTAINING PROTEIN"/>
    <property type="match status" value="1"/>
</dbReference>
<organism evidence="2 3">
    <name type="scientific">Macrolepiota fuliginosa MF-IS2</name>
    <dbReference type="NCBI Taxonomy" id="1400762"/>
    <lineage>
        <taxon>Eukaryota</taxon>
        <taxon>Fungi</taxon>
        <taxon>Dikarya</taxon>
        <taxon>Basidiomycota</taxon>
        <taxon>Agaricomycotina</taxon>
        <taxon>Agaricomycetes</taxon>
        <taxon>Agaricomycetidae</taxon>
        <taxon>Agaricales</taxon>
        <taxon>Agaricineae</taxon>
        <taxon>Agaricaceae</taxon>
        <taxon>Macrolepiota</taxon>
    </lineage>
</organism>
<dbReference type="PANTHER" id="PTHR31649">
    <property type="entry name" value="AGAP009604-PA"/>
    <property type="match status" value="1"/>
</dbReference>
<comment type="caution">
    <text evidence="2">The sequence shown here is derived from an EMBL/GenBank/DDBJ whole genome shotgun (WGS) entry which is preliminary data.</text>
</comment>
<evidence type="ECO:0000256" key="1">
    <source>
        <dbReference type="SAM" id="MobiDB-lite"/>
    </source>
</evidence>
<gene>
    <name evidence="2" type="ORF">P691DRAFT_665543</name>
</gene>
<dbReference type="AlphaFoldDB" id="A0A9P5XIF4"/>
<evidence type="ECO:0008006" key="4">
    <source>
        <dbReference type="Google" id="ProtNLM"/>
    </source>
</evidence>
<keyword evidence="3" id="KW-1185">Reference proteome</keyword>
<name>A0A9P5XIF4_9AGAR</name>